<evidence type="ECO:0000313" key="1">
    <source>
        <dbReference type="EMBL" id="KAH7010860.1"/>
    </source>
</evidence>
<proteinExistence type="predicted"/>
<dbReference type="AlphaFoldDB" id="A0A9P8XTD6"/>
<dbReference type="RefSeq" id="XP_046004345.1">
    <property type="nucleotide sequence ID" value="XM_046163034.1"/>
</dbReference>
<keyword evidence="2" id="KW-1185">Reference proteome</keyword>
<evidence type="ECO:0000313" key="2">
    <source>
        <dbReference type="Proteomes" id="UP000756346"/>
    </source>
</evidence>
<reference evidence="1" key="1">
    <citation type="journal article" date="2021" name="Nat. Commun.">
        <title>Genetic determinants of endophytism in the Arabidopsis root mycobiome.</title>
        <authorList>
            <person name="Mesny F."/>
            <person name="Miyauchi S."/>
            <person name="Thiergart T."/>
            <person name="Pickel B."/>
            <person name="Atanasova L."/>
            <person name="Karlsson M."/>
            <person name="Huettel B."/>
            <person name="Barry K.W."/>
            <person name="Haridas S."/>
            <person name="Chen C."/>
            <person name="Bauer D."/>
            <person name="Andreopoulos W."/>
            <person name="Pangilinan J."/>
            <person name="LaButti K."/>
            <person name="Riley R."/>
            <person name="Lipzen A."/>
            <person name="Clum A."/>
            <person name="Drula E."/>
            <person name="Henrissat B."/>
            <person name="Kohler A."/>
            <person name="Grigoriev I.V."/>
            <person name="Martin F.M."/>
            <person name="Hacquard S."/>
        </authorList>
    </citation>
    <scope>NUCLEOTIDE SEQUENCE</scope>
    <source>
        <strain evidence="1">MPI-CAGE-CH-0230</strain>
    </source>
</reference>
<protein>
    <submittedName>
        <fullName evidence="1">Uncharacterized protein</fullName>
    </submittedName>
</protein>
<accession>A0A9P8XTD6</accession>
<sequence length="173" mass="18986">MPNHAFSSLRAQAAAPPAMGLMRNRGPAAVACLNIAITVTTTIKRAAQNNVLSLQTTEERRTMKRARALPRSRMHERVWRVYPRCRTMEEMTTMSRPVPAHPCSHPPAETRPICSTLPAAVTQRLAEWPRSATSAVVDIAIPMMRRTTVLVCTATLNTARMMLSGRRGASAVG</sequence>
<dbReference type="Proteomes" id="UP000756346">
    <property type="component" value="Unassembled WGS sequence"/>
</dbReference>
<organism evidence="1 2">
    <name type="scientific">Microdochium trichocladiopsis</name>
    <dbReference type="NCBI Taxonomy" id="1682393"/>
    <lineage>
        <taxon>Eukaryota</taxon>
        <taxon>Fungi</taxon>
        <taxon>Dikarya</taxon>
        <taxon>Ascomycota</taxon>
        <taxon>Pezizomycotina</taxon>
        <taxon>Sordariomycetes</taxon>
        <taxon>Xylariomycetidae</taxon>
        <taxon>Xylariales</taxon>
        <taxon>Microdochiaceae</taxon>
        <taxon>Microdochium</taxon>
    </lineage>
</organism>
<comment type="caution">
    <text evidence="1">The sequence shown here is derived from an EMBL/GenBank/DDBJ whole genome shotgun (WGS) entry which is preliminary data.</text>
</comment>
<name>A0A9P8XTD6_9PEZI</name>
<dbReference type="GeneID" id="70192580"/>
<gene>
    <name evidence="1" type="ORF">B0I36DRAFT_56651</name>
</gene>
<dbReference type="EMBL" id="JAGTJQ010000016">
    <property type="protein sequence ID" value="KAH7010860.1"/>
    <property type="molecule type" value="Genomic_DNA"/>
</dbReference>